<reference evidence="2" key="1">
    <citation type="submission" date="2016-09" db="EMBL/GenBank/DDBJ databases">
        <authorList>
            <person name="Koehorst J."/>
        </authorList>
    </citation>
    <scope>NUCLEOTIDE SEQUENCE [LARGE SCALE GENOMIC DNA]</scope>
</reference>
<organism evidence="1 2">
    <name type="scientific">Akkermansia glycaniphila</name>
    <dbReference type="NCBI Taxonomy" id="1679444"/>
    <lineage>
        <taxon>Bacteria</taxon>
        <taxon>Pseudomonadati</taxon>
        <taxon>Verrucomicrobiota</taxon>
        <taxon>Verrucomicrobiia</taxon>
        <taxon>Verrucomicrobiales</taxon>
        <taxon>Akkermansiaceae</taxon>
        <taxon>Akkermansia</taxon>
    </lineage>
</organism>
<dbReference type="AlphaFoldDB" id="A0A1C7PIR8"/>
<evidence type="ECO:0000313" key="2">
    <source>
        <dbReference type="Proteomes" id="UP000176204"/>
    </source>
</evidence>
<dbReference type="Gene3D" id="2.40.128.640">
    <property type="match status" value="1"/>
</dbReference>
<dbReference type="Pfam" id="PF04170">
    <property type="entry name" value="NlpE"/>
    <property type="match status" value="1"/>
</dbReference>
<dbReference type="STRING" id="1679444.PYTT_0198"/>
<dbReference type="Proteomes" id="UP000176204">
    <property type="component" value="Chromosome I"/>
</dbReference>
<dbReference type="InterPro" id="IPR007298">
    <property type="entry name" value="Cu-R_lipoprotein_NlpE"/>
</dbReference>
<dbReference type="EMBL" id="LT629973">
    <property type="protein sequence ID" value="SEH71789.1"/>
    <property type="molecule type" value="Genomic_DNA"/>
</dbReference>
<sequence>MGAALPAVHADEAGRPVSQSVAAVPAMSAWCGVYEGTLPAADCEGILVQLTLNADMTCKKVTIYLGVQDEAVADEELTDLNDVFRSVEGSLPEVQEGTLDWSDDGKTLVVHTEEGQELYELDKDGLHMLNADGKRVTGPLAPYYVLKKAESESGTARKGV</sequence>
<dbReference type="KEGG" id="agl:PYTT_0198"/>
<proteinExistence type="predicted"/>
<name>A0A1C7PIR8_9BACT</name>
<evidence type="ECO:0000313" key="1">
    <source>
        <dbReference type="EMBL" id="SEH71789.1"/>
    </source>
</evidence>
<gene>
    <name evidence="1" type="ORF">PYTT_0198</name>
</gene>
<keyword evidence="2" id="KW-1185">Reference proteome</keyword>
<protein>
    <submittedName>
        <fullName evidence="1">Nlpe n-terminal domain</fullName>
    </submittedName>
</protein>
<accession>A0A1C7PIR8</accession>